<protein>
    <submittedName>
        <fullName evidence="6">LysR family transcriptional regulator ArgP</fullName>
    </submittedName>
</protein>
<dbReference type="PRINTS" id="PR00039">
    <property type="entry name" value="HTHLYSR"/>
</dbReference>
<keyword evidence="4" id="KW-0804">Transcription</keyword>
<dbReference type="PANTHER" id="PTHR30579">
    <property type="entry name" value="TRANSCRIPTIONAL REGULATOR"/>
    <property type="match status" value="1"/>
</dbReference>
<dbReference type="InterPro" id="IPR036390">
    <property type="entry name" value="WH_DNA-bd_sf"/>
</dbReference>
<sequence length="303" mass="33422">MSRDLPLDYKLLQALDAVVREQSFERAARALHLTQPAISQRIKQLEQLLAQPVLLRSSPPGPTLLGQQLLGHYRQVSQLERELLPRLRPEAPSEPLRISIAVNADSLATWFLPALTPLLDRHPLALDLVLDDETRSVERLRQGEVFGAVGCHPLPLPGCEASLLGDMEYRLICSPGFAQRYFADGLHLQALSRAPAVAFDHRDDMHVSYLSQHFALPPGGYPCHTVRSSEAFIDLALGGVAYALIPVLQIRPQLAAGSLISLPAPPLQRTLYWHRWLLARGVHQQVSEAILAAGQQSLAKSQA</sequence>
<dbReference type="EMBL" id="BAABFC010000029">
    <property type="protein sequence ID" value="GAA4504099.1"/>
    <property type="molecule type" value="Genomic_DNA"/>
</dbReference>
<accession>A0ABP8QIS1</accession>
<dbReference type="SUPFAM" id="SSF46785">
    <property type="entry name" value="Winged helix' DNA-binding domain"/>
    <property type="match status" value="1"/>
</dbReference>
<dbReference type="SUPFAM" id="SSF53850">
    <property type="entry name" value="Periplasmic binding protein-like II"/>
    <property type="match status" value="1"/>
</dbReference>
<dbReference type="NCBIfam" id="TIGR03298">
    <property type="entry name" value="argP"/>
    <property type="match status" value="1"/>
</dbReference>
<evidence type="ECO:0000313" key="7">
    <source>
        <dbReference type="Proteomes" id="UP001501321"/>
    </source>
</evidence>
<dbReference type="Gene3D" id="3.40.190.290">
    <property type="match status" value="1"/>
</dbReference>
<comment type="similarity">
    <text evidence="1">Belongs to the LysR transcriptional regulatory family.</text>
</comment>
<keyword evidence="7" id="KW-1185">Reference proteome</keyword>
<dbReference type="NCBIfam" id="NF009888">
    <property type="entry name" value="PRK13348.1"/>
    <property type="match status" value="1"/>
</dbReference>
<evidence type="ECO:0000259" key="5">
    <source>
        <dbReference type="PROSITE" id="PS50931"/>
    </source>
</evidence>
<evidence type="ECO:0000256" key="2">
    <source>
        <dbReference type="ARBA" id="ARBA00023015"/>
    </source>
</evidence>
<dbReference type="Gene3D" id="1.10.10.10">
    <property type="entry name" value="Winged helix-like DNA-binding domain superfamily/Winged helix DNA-binding domain"/>
    <property type="match status" value="1"/>
</dbReference>
<evidence type="ECO:0000256" key="1">
    <source>
        <dbReference type="ARBA" id="ARBA00009437"/>
    </source>
</evidence>
<reference evidence="7" key="1">
    <citation type="journal article" date="2019" name="Int. J. Syst. Evol. Microbiol.">
        <title>The Global Catalogue of Microorganisms (GCM) 10K type strain sequencing project: providing services to taxonomists for standard genome sequencing and annotation.</title>
        <authorList>
            <consortium name="The Broad Institute Genomics Platform"/>
            <consortium name="The Broad Institute Genome Sequencing Center for Infectious Disease"/>
            <person name="Wu L."/>
            <person name="Ma J."/>
        </authorList>
    </citation>
    <scope>NUCLEOTIDE SEQUENCE [LARGE SCALE GENOMIC DNA]</scope>
    <source>
        <strain evidence="7">JCM 32226</strain>
    </source>
</reference>
<dbReference type="InterPro" id="IPR005119">
    <property type="entry name" value="LysR_subst-bd"/>
</dbReference>
<evidence type="ECO:0000256" key="3">
    <source>
        <dbReference type="ARBA" id="ARBA00023125"/>
    </source>
</evidence>
<dbReference type="Proteomes" id="UP001501321">
    <property type="component" value="Unassembled WGS sequence"/>
</dbReference>
<dbReference type="RefSeq" id="WP_345014855.1">
    <property type="nucleotide sequence ID" value="NZ_BAABFC010000029.1"/>
</dbReference>
<dbReference type="Pfam" id="PF03466">
    <property type="entry name" value="LysR_substrate"/>
    <property type="match status" value="1"/>
</dbReference>
<dbReference type="InterPro" id="IPR000847">
    <property type="entry name" value="LysR_HTH_N"/>
</dbReference>
<keyword evidence="2" id="KW-0805">Transcription regulation</keyword>
<proteinExistence type="inferred from homology"/>
<comment type="caution">
    <text evidence="6">The sequence shown here is derived from an EMBL/GenBank/DDBJ whole genome shotgun (WGS) entry which is preliminary data.</text>
</comment>
<feature type="domain" description="HTH lysR-type" evidence="5">
    <location>
        <begin position="7"/>
        <end position="65"/>
    </location>
</feature>
<keyword evidence="3" id="KW-0238">DNA-binding</keyword>
<dbReference type="InterPro" id="IPR017685">
    <property type="entry name" value="ArgP"/>
</dbReference>
<gene>
    <name evidence="6" type="ORF">GCM10023095_31430</name>
</gene>
<dbReference type="PROSITE" id="PS50931">
    <property type="entry name" value="HTH_LYSR"/>
    <property type="match status" value="1"/>
</dbReference>
<dbReference type="InterPro" id="IPR036388">
    <property type="entry name" value="WH-like_DNA-bd_sf"/>
</dbReference>
<name>A0ABP8QIS1_9GAMM</name>
<evidence type="ECO:0000256" key="4">
    <source>
        <dbReference type="ARBA" id="ARBA00023163"/>
    </source>
</evidence>
<dbReference type="InterPro" id="IPR050176">
    <property type="entry name" value="LTTR"/>
</dbReference>
<dbReference type="PANTHER" id="PTHR30579:SF2">
    <property type="entry name" value="HTH-TYPE TRANSCRIPTIONAL REGULATOR ARGP"/>
    <property type="match status" value="1"/>
</dbReference>
<organism evidence="6 7">
    <name type="scientific">Pseudaeromonas paramecii</name>
    <dbReference type="NCBI Taxonomy" id="2138166"/>
    <lineage>
        <taxon>Bacteria</taxon>
        <taxon>Pseudomonadati</taxon>
        <taxon>Pseudomonadota</taxon>
        <taxon>Gammaproteobacteria</taxon>
        <taxon>Aeromonadales</taxon>
        <taxon>Aeromonadaceae</taxon>
        <taxon>Pseudaeromonas</taxon>
    </lineage>
</organism>
<dbReference type="Pfam" id="PF00126">
    <property type="entry name" value="HTH_1"/>
    <property type="match status" value="1"/>
</dbReference>
<dbReference type="NCBIfam" id="NF002964">
    <property type="entry name" value="PRK03635.1"/>
    <property type="match status" value="1"/>
</dbReference>
<evidence type="ECO:0000313" key="6">
    <source>
        <dbReference type="EMBL" id="GAA4504099.1"/>
    </source>
</evidence>